<proteinExistence type="predicted"/>
<dbReference type="AlphaFoldDB" id="A0A9P3GGM5"/>
<dbReference type="EMBL" id="BPQB01000047">
    <property type="protein sequence ID" value="GJE95257.1"/>
    <property type="molecule type" value="Genomic_DNA"/>
</dbReference>
<gene>
    <name evidence="1" type="ORF">PsYK624_114400</name>
</gene>
<name>A0A9P3GGM5_9APHY</name>
<keyword evidence="2" id="KW-1185">Reference proteome</keyword>
<dbReference type="Proteomes" id="UP000703269">
    <property type="component" value="Unassembled WGS sequence"/>
</dbReference>
<sequence>MYFSGESHLPAMLAPALQRRRLHRFMQQVGGEIAENMVHSSPVRPHSVPVCIVYFGQRCQGRDSILRKSCIRISAASCLRRELEPNGRLHLEPWACWNYSCAPAE</sequence>
<evidence type="ECO:0000313" key="1">
    <source>
        <dbReference type="EMBL" id="GJE95257.1"/>
    </source>
</evidence>
<accession>A0A9P3GGM5</accession>
<organism evidence="1 2">
    <name type="scientific">Phanerochaete sordida</name>
    <dbReference type="NCBI Taxonomy" id="48140"/>
    <lineage>
        <taxon>Eukaryota</taxon>
        <taxon>Fungi</taxon>
        <taxon>Dikarya</taxon>
        <taxon>Basidiomycota</taxon>
        <taxon>Agaricomycotina</taxon>
        <taxon>Agaricomycetes</taxon>
        <taxon>Polyporales</taxon>
        <taxon>Phanerochaetaceae</taxon>
        <taxon>Phanerochaete</taxon>
    </lineage>
</organism>
<reference evidence="1 2" key="1">
    <citation type="submission" date="2021-08" db="EMBL/GenBank/DDBJ databases">
        <title>Draft Genome Sequence of Phanerochaete sordida strain YK-624.</title>
        <authorList>
            <person name="Mori T."/>
            <person name="Dohra H."/>
            <person name="Suzuki T."/>
            <person name="Kawagishi H."/>
            <person name="Hirai H."/>
        </authorList>
    </citation>
    <scope>NUCLEOTIDE SEQUENCE [LARGE SCALE GENOMIC DNA]</scope>
    <source>
        <strain evidence="1 2">YK-624</strain>
    </source>
</reference>
<evidence type="ECO:0000313" key="2">
    <source>
        <dbReference type="Proteomes" id="UP000703269"/>
    </source>
</evidence>
<comment type="caution">
    <text evidence="1">The sequence shown here is derived from an EMBL/GenBank/DDBJ whole genome shotgun (WGS) entry which is preliminary data.</text>
</comment>
<protein>
    <submittedName>
        <fullName evidence="1">Uncharacterized protein</fullName>
    </submittedName>
</protein>